<dbReference type="InterPro" id="IPR011009">
    <property type="entry name" value="Kinase-like_dom_sf"/>
</dbReference>
<keyword evidence="5" id="KW-0728">SH3 domain</keyword>
<dbReference type="InterPro" id="IPR007110">
    <property type="entry name" value="Ig-like_dom"/>
</dbReference>
<comment type="subcellular location">
    <subcellularLocation>
        <location evidence="2">Cytoplasm</location>
        <location evidence="2">Myofibril</location>
        <location evidence="2">Sarcomere</location>
        <location evidence="2">A band</location>
    </subcellularLocation>
    <subcellularLocation>
        <location evidence="3">Cytoplasm</location>
        <location evidence="3">Myofibril</location>
        <location evidence="3">Sarcomere</location>
        <location evidence="3">I band</location>
    </subcellularLocation>
    <subcellularLocation>
        <location evidence="1">Nucleus</location>
    </subcellularLocation>
</comment>
<feature type="domain" description="Protein kinase" evidence="18">
    <location>
        <begin position="3503"/>
        <end position="3756"/>
    </location>
</feature>
<evidence type="ECO:0000256" key="9">
    <source>
        <dbReference type="ARBA" id="ARBA00022840"/>
    </source>
</evidence>
<dbReference type="SMART" id="SM00408">
    <property type="entry name" value="IGc2"/>
    <property type="match status" value="15"/>
</dbReference>
<keyword evidence="6" id="KW-0963">Cytoplasm</keyword>
<feature type="compositionally biased region" description="Basic and acidic residues" evidence="15">
    <location>
        <begin position="969"/>
        <end position="979"/>
    </location>
</feature>
<keyword evidence="14" id="KW-0393">Immunoglobulin domain</keyword>
<dbReference type="OrthoDB" id="2570713at2759"/>
<dbReference type="SMART" id="SM00060">
    <property type="entry name" value="FN3"/>
    <property type="match status" value="2"/>
</dbReference>
<dbReference type="CDD" id="cd00063">
    <property type="entry name" value="FN3"/>
    <property type="match status" value="2"/>
</dbReference>
<dbReference type="SUPFAM" id="SSF50729">
    <property type="entry name" value="PH domain-like"/>
    <property type="match status" value="1"/>
</dbReference>
<feature type="domain" description="Ig-like" evidence="19">
    <location>
        <begin position="1824"/>
        <end position="1917"/>
    </location>
</feature>
<dbReference type="GO" id="GO:0031430">
    <property type="term" value="C:M band"/>
    <property type="evidence" value="ECO:0007669"/>
    <property type="project" value="UniProtKB-ARBA"/>
</dbReference>
<feature type="domain" description="Ig-like" evidence="19">
    <location>
        <begin position="1727"/>
        <end position="1819"/>
    </location>
</feature>
<comment type="caution">
    <text evidence="21">The sequence shown here is derived from an EMBL/GenBank/DDBJ whole genome shotgun (WGS) entry which is preliminary data.</text>
</comment>
<organism evidence="21 22">
    <name type="scientific">Polypedilum vanderplanki</name>
    <name type="common">Sleeping chironomid midge</name>
    <dbReference type="NCBI Taxonomy" id="319348"/>
    <lineage>
        <taxon>Eukaryota</taxon>
        <taxon>Metazoa</taxon>
        <taxon>Ecdysozoa</taxon>
        <taxon>Arthropoda</taxon>
        <taxon>Hexapoda</taxon>
        <taxon>Insecta</taxon>
        <taxon>Pterygota</taxon>
        <taxon>Neoptera</taxon>
        <taxon>Endopterygota</taxon>
        <taxon>Diptera</taxon>
        <taxon>Nematocera</taxon>
        <taxon>Chironomoidea</taxon>
        <taxon>Chironomidae</taxon>
        <taxon>Chironominae</taxon>
        <taxon>Polypedilum</taxon>
        <taxon>Polypedilum</taxon>
    </lineage>
</organism>
<dbReference type="PANTHER" id="PTHR47633">
    <property type="entry name" value="IMMUNOGLOBULIN"/>
    <property type="match status" value="1"/>
</dbReference>
<dbReference type="Pfam" id="PF22697">
    <property type="entry name" value="SOS1_NGEF_PH"/>
    <property type="match status" value="1"/>
</dbReference>
<dbReference type="FunFam" id="2.60.40.10:FF:001036">
    <property type="entry name" value="Muscle M-line assembly protein unc-89"/>
    <property type="match status" value="1"/>
</dbReference>
<dbReference type="FunFam" id="2.60.40.10:FF:000031">
    <property type="entry name" value="Myosin-binding protein C, slow type"/>
    <property type="match status" value="1"/>
</dbReference>
<dbReference type="Pfam" id="PF07679">
    <property type="entry name" value="I-set"/>
    <property type="match status" value="21"/>
</dbReference>
<dbReference type="GO" id="GO:0003779">
    <property type="term" value="F:actin binding"/>
    <property type="evidence" value="ECO:0007669"/>
    <property type="project" value="UniProtKB-ARBA"/>
</dbReference>
<dbReference type="FunFam" id="2.60.40.10:FF:000032">
    <property type="entry name" value="palladin isoform X1"/>
    <property type="match status" value="2"/>
</dbReference>
<dbReference type="SUPFAM" id="SSF48726">
    <property type="entry name" value="Immunoglobulin"/>
    <property type="match status" value="21"/>
</dbReference>
<evidence type="ECO:0000256" key="11">
    <source>
        <dbReference type="ARBA" id="ARBA00023157"/>
    </source>
</evidence>
<evidence type="ECO:0000256" key="15">
    <source>
        <dbReference type="SAM" id="MobiDB-lite"/>
    </source>
</evidence>
<dbReference type="FunFam" id="2.60.40.10:FF:000940">
    <property type="entry name" value="Muscle M-line assembly protein unc-89"/>
    <property type="match status" value="1"/>
</dbReference>
<keyword evidence="12" id="KW-0514">Muscle protein</keyword>
<feature type="compositionally biased region" description="Basic and acidic residues" evidence="15">
    <location>
        <begin position="856"/>
        <end position="869"/>
    </location>
</feature>
<evidence type="ECO:0000256" key="13">
    <source>
        <dbReference type="ARBA" id="ARBA00023242"/>
    </source>
</evidence>
<dbReference type="FunFam" id="2.60.40.10:FF:000107">
    <property type="entry name" value="Myosin, light chain kinase a"/>
    <property type="match status" value="2"/>
</dbReference>
<feature type="domain" description="Ig-like" evidence="19">
    <location>
        <begin position="3971"/>
        <end position="4060"/>
    </location>
</feature>
<dbReference type="Pfam" id="PF00621">
    <property type="entry name" value="RhoGEF"/>
    <property type="match status" value="1"/>
</dbReference>
<feature type="domain" description="Ig-like" evidence="19">
    <location>
        <begin position="1285"/>
        <end position="1431"/>
    </location>
</feature>
<dbReference type="InterPro" id="IPR035899">
    <property type="entry name" value="DBL_dom_sf"/>
</dbReference>
<feature type="region of interest" description="Disordered" evidence="15">
    <location>
        <begin position="595"/>
        <end position="618"/>
    </location>
</feature>
<dbReference type="FunFam" id="2.60.40.10:FF:000919">
    <property type="entry name" value="Uncharacterized protein, isoform C"/>
    <property type="match status" value="1"/>
</dbReference>
<proteinExistence type="inferred from homology"/>
<feature type="compositionally biased region" description="Basic and acidic residues" evidence="15">
    <location>
        <begin position="549"/>
        <end position="558"/>
    </location>
</feature>
<dbReference type="FunFam" id="3.30.200.20:FF:000620">
    <property type="entry name" value="Putative unc-89"/>
    <property type="match status" value="1"/>
</dbReference>
<dbReference type="FunFam" id="2.60.40.10:FF:000145">
    <property type="entry name" value="Myosin light chain kinase, smooth muscle"/>
    <property type="match status" value="1"/>
</dbReference>
<evidence type="ECO:0000256" key="2">
    <source>
        <dbReference type="ARBA" id="ARBA00004161"/>
    </source>
</evidence>
<evidence type="ECO:0000256" key="14">
    <source>
        <dbReference type="ARBA" id="ARBA00023319"/>
    </source>
</evidence>
<feature type="domain" description="PH" evidence="16">
    <location>
        <begin position="325"/>
        <end position="427"/>
    </location>
</feature>
<keyword evidence="8" id="KW-0547">Nucleotide-binding</keyword>
<dbReference type="FunFam" id="2.60.40.10:FF:000147">
    <property type="entry name" value="Myosin light chain kinase"/>
    <property type="match status" value="1"/>
</dbReference>
<dbReference type="InterPro" id="IPR000719">
    <property type="entry name" value="Prot_kinase_dom"/>
</dbReference>
<dbReference type="Gene3D" id="2.60.40.10">
    <property type="entry name" value="Immunoglobulins"/>
    <property type="match status" value="23"/>
</dbReference>
<dbReference type="FunFam" id="1.20.900.10:FF:000033">
    <property type="entry name" value="Muscle M-line assembly protein unc-89-like Protein"/>
    <property type="match status" value="1"/>
</dbReference>
<dbReference type="GO" id="GO:0007525">
    <property type="term" value="P:somatic muscle development"/>
    <property type="evidence" value="ECO:0007669"/>
    <property type="project" value="UniProtKB-ARBA"/>
</dbReference>
<dbReference type="GO" id="GO:0005085">
    <property type="term" value="F:guanyl-nucleotide exchange factor activity"/>
    <property type="evidence" value="ECO:0007669"/>
    <property type="project" value="InterPro"/>
</dbReference>
<feature type="compositionally biased region" description="Low complexity" evidence="15">
    <location>
        <begin position="36"/>
        <end position="52"/>
    </location>
</feature>
<dbReference type="PROSITE" id="PS50011">
    <property type="entry name" value="PROTEIN_KINASE_DOM"/>
    <property type="match status" value="2"/>
</dbReference>
<dbReference type="SUPFAM" id="SSF48065">
    <property type="entry name" value="DBL homology domain (DH-domain)"/>
    <property type="match status" value="1"/>
</dbReference>
<evidence type="ECO:0000256" key="4">
    <source>
        <dbReference type="ARBA" id="ARBA00006692"/>
    </source>
</evidence>
<evidence type="ECO:0000259" key="17">
    <source>
        <dbReference type="PROSITE" id="PS50010"/>
    </source>
</evidence>
<feature type="domain" description="Ig-like" evidence="19">
    <location>
        <begin position="3037"/>
        <end position="3126"/>
    </location>
</feature>
<dbReference type="Gene3D" id="1.10.510.10">
    <property type="entry name" value="Transferase(Phosphotransferase) domain 1"/>
    <property type="match status" value="2"/>
</dbReference>
<evidence type="ECO:0000256" key="5">
    <source>
        <dbReference type="ARBA" id="ARBA00022443"/>
    </source>
</evidence>
<evidence type="ECO:0000256" key="7">
    <source>
        <dbReference type="ARBA" id="ARBA00022737"/>
    </source>
</evidence>
<dbReference type="InterPro" id="IPR013098">
    <property type="entry name" value="Ig_I-set"/>
</dbReference>
<dbReference type="GO" id="GO:0005524">
    <property type="term" value="F:ATP binding"/>
    <property type="evidence" value="ECO:0007669"/>
    <property type="project" value="UniProtKB-KW"/>
</dbReference>
<dbReference type="CDD" id="cd00160">
    <property type="entry name" value="RhoGEF"/>
    <property type="match status" value="1"/>
</dbReference>
<evidence type="ECO:0000259" key="20">
    <source>
        <dbReference type="PROSITE" id="PS50853"/>
    </source>
</evidence>
<dbReference type="PROSITE" id="PS50010">
    <property type="entry name" value="DH_2"/>
    <property type="match status" value="1"/>
</dbReference>
<reference evidence="21" key="1">
    <citation type="submission" date="2021-03" db="EMBL/GenBank/DDBJ databases">
        <title>Chromosome level genome of the anhydrobiotic midge Polypedilum vanderplanki.</title>
        <authorList>
            <person name="Yoshida Y."/>
            <person name="Kikawada T."/>
            <person name="Gusev O."/>
        </authorList>
    </citation>
    <scope>NUCLEOTIDE SEQUENCE</scope>
    <source>
        <strain evidence="21">NIAS01</strain>
        <tissue evidence="21">Whole body or cell culture</tissue>
    </source>
</reference>
<feature type="domain" description="Ig-like" evidence="19">
    <location>
        <begin position="2839"/>
        <end position="2927"/>
    </location>
</feature>
<dbReference type="Proteomes" id="UP001107558">
    <property type="component" value="Chromosome 2"/>
</dbReference>
<dbReference type="PROSITE" id="PS50853">
    <property type="entry name" value="FN3"/>
    <property type="match status" value="2"/>
</dbReference>
<feature type="compositionally biased region" description="Low complexity" evidence="15">
    <location>
        <begin position="892"/>
        <end position="921"/>
    </location>
</feature>
<evidence type="ECO:0000259" key="16">
    <source>
        <dbReference type="PROSITE" id="PS50003"/>
    </source>
</evidence>
<dbReference type="Gene3D" id="2.30.29.30">
    <property type="entry name" value="Pleckstrin-homology domain (PH domain)/Phosphotyrosine-binding domain (PTB)"/>
    <property type="match status" value="1"/>
</dbReference>
<evidence type="ECO:0008006" key="23">
    <source>
        <dbReference type="Google" id="ProtNLM"/>
    </source>
</evidence>
<dbReference type="GO" id="GO:0005634">
    <property type="term" value="C:nucleus"/>
    <property type="evidence" value="ECO:0007669"/>
    <property type="project" value="UniProtKB-SubCell"/>
</dbReference>
<dbReference type="PANTHER" id="PTHR47633:SF3">
    <property type="entry name" value="STRIATED MUSCLE PREFERENTIALLY EXPRESSED PROTEIN KINASE"/>
    <property type="match status" value="1"/>
</dbReference>
<sequence length="4539" mass="516738">MYEILVVNKNYDAEGPNSISLHVGDLVEVLDTGKPSTSSSSSEQQPSASDVSKTLLDNSAQKHKLAVKPKKRQASSTQKHAKRLCPQPGERWKVRLFDGTENAKEGWVPAEILDTQHTEQSIYGEKADDAAYRREAVIRELIETEEEFGKDLQTVVEKYIKFIDNPENKVPRIVRDNKDLIFINFKQIADFHNTVLIEGIKFYANKPSLIGKTFLRLERDFDKHVNYCRDESNAQEFLFNNDAAREFFEELSEKLGDDKSITEHLQLPIQRINDYQLLLKELVKYSTRLGDNVSDLQKALELMLSVPHRAIDNKFLANIEGYKGTIHKLGRLITHEWWTVIDKEGKSKERYLFLFKARILICKVRRISDERSVFILKEIIRLPEIELIDSENNKIEFKSTTEGSIIITAHKEETKKFWLKEIIQYLGDAVALQEHNTDDLRIDPKQHLDSGEPTIKLPQRIEAHESDQNIKPSDVAENYTISKFSSKAKAEETVVKSIKQETTATTTTQVQKIEKTEESSQAKPYIKEEVKASKEASKIPVLKKSSATSEERSAAKVEKAHTIEYNKNQEAQKLIEKEETPVEKTVVNEAKIEEQRKLEEANKSIKQSSIKKPENPKEIIKQTVEKENKVEEKQIVTKSYEKKQLITKDEENKQSEVTKEIEEKPKITKQIVSVEEERPKILPELKTEIIRKAPVELPPVATTLEKPLFGDLILEKQASKQEIEVKKDPIRSELTEVEQSVSDKLDKLSQKLKSIRKTETEKELSKFIPKELKEEKSEKENSEEEIRKQEAIREEIQEKIEEDYISESSVIRRIEERYKRNYKDRYAKSSAIKNINFEEATSKVSQKATELVSIEVPKESEEVKKEKSSDLVLQQIEHLPKATKAADTGDLQQSNKQSSPQDNNSDNNNQTTQSNPDQSNQQEEESNQGERKDSDQKRPDRPPSPPSPGSIKLPGFFDPPPPTQYEASIEVHVKKEKYPDPPPKITRKVIVKNEELEKKTEEFLRGEIPYEKEDYSLIAAQQKIKNLKHNLGKTTDTIKFAEDTVSKAILGDFQHIKTPGTVIGEKKKEPVFEYQYTVEDPKTGVCITTSDQVDFEDAEEELQKLAKMEAEHKNKVSKRVEVKREEMSSIKQTTSSGNKIINGSGKRPQFMKAIKGCNIEPGETALFEFQLEEKPVNVIWLKDNKPLEDPLADRMTFKEGPSNTYQMQLIHCRESDSGIYIAKVSNGFEHATCTAQLIVEKLSDEKRKELSEANCPYFEVKLKDTEVIENTFLTFMVKVKGEPTPKVRFTKDDKEIMDFDKHYKINRDNEALGFYELIIGEVKPTDAGIYNCTVYNKFGTSKSEAKLSVVKEKDIFGEVGDNLAEPGTRPTFHWKKDGEPFDPEERFKVLMGDDEDSLALVFQHVRPEDAGLYTCVAATSTGAISCSAELTVQGTVHELPREPCKANLVVETKEALANIGASAMLELQCKGFPRPEVLWKHEGKVIEPGGRYRFLYEDAETMTLVIKNVTAEDAGVYTITAKNELGQDDTEMKLIVRRAPKIHKPGDLYAPAGEAYKMSIEISGMPEPTCKFLKDGKDLVETDRIKIHQAGDYWLIKFSECHLADSGVYSAVATNDLCTSTELWNFRVTSPPNIQNRLNAETIVDEKEDIELKVKVDAYPPPTVKWFKDGKEISTDDPRVKLIVDGDNYTLKIKGANRDDSALYTVELTNENGTVRDESRVHVRCAPKIKEQLKDIICNEGDADVQMSITLDGYPKPKAKWYLGDIEITEKQYRFVEEGDENTTIFKCYIKESTIETRGKYTCKVTNELGSDESSSNVTVNCKPKINKTLSDTEVDEGTTLVLEVEIYSVPEPQIVWTKDGQEVHTDARIKITRDSHRSETYALTLNMVKGSDSGDYEIKATNFLGTTTSRSRVVVQTQDMKEEANKIVLEGKIHITETEETIEAENILEDEDTFLHTKPFPDKELKLQELTDNFNNETMSVTNQCTKIGENGEIVTVSITTEESHQAAVLGPDESYSVHKLRTTKIVVEEASSPDINETFSFTKVSEITSFEELENSPLKDCMDESSSIVEKINDSKDDFLSKKYSSPQISLVICPDNDEITENLFKRIKKERKALNEILKTEEKAIIETELAGEAYPEIIKADFESKKTFDTLPISWSVEARGVPRPEGIWMLNGNVVKSSERVKITETDETYKIDIVDVVMSDHGEWSFVAKNRLGEKKINANLEVIACNEYRRPNIKRRFLQNVEAAKDTEVNLIISLTADPVPDVTWYQNGKEISSDQYRVITSSIGELEHNLKEITYNMKLPKARHFDTGDYSVKLKNKYGEAEDSCRVDILLKPEIEGLQDKKCLPYEQVIFQATIYANPKPKVTWTKDGENLCNNENCDVIADIEKEIYTLVVESCAIKEHGTYTLTASNNIGETIATANLNVHVEKPNFILKPESKVIQDFKDYETKVKIAGIPRPTLQWYRNGKAIDTEIIEQTTKSPKYKIHTIGDAQLSSEFYITHFGPEDADTYSCIASNIAGDTEERFSLAILELAPIFETKFDRFVEIPEGERLELKCKVDGSPLPNIRWMLDGDELLPSEHVKIDITPDGHVSLVIDKVKPSDCGAYKIIISNSSGEAAMICAVAVKPEPRIPTFIKPFNDVTVITGEPLKLEAKILAFPVPEVQWLKDGISIHPSESVNFIMEPDGVIGLNIDAAKPEDAGVYSVIVTNKLGEAKATPIVKVEPRPRKPLFMKEIYDTHVIEGFPLRLDVKYLAHPEPQLAWSCDGRAINGEDGHYKLTQADGHASLIVDKATQGDAGKYQVVATNPEGSASTAAKVSISPVVDNQMPEEPPAFTSTLTEITVDEGKELSFSLPFIGNPIPEVLWSRNGKPIEATPRTMLTCDGRRVGIIINPSEISDSGVYQCLLANALGEVESKVNVHVRKIFQRPNFISRFGDLQVLPGHDAKFPARVSGIPKPDVMWYRNEKPIHNSDKYAIKYDGDTAVLYVKNCTPQDNALYSCSARNREGEDSCDARLEVTSQVEEKDRAEPPTFLKKIANAEVVGGMRAKFTACISGFPEPEIEWLKNGNKLFGGDRFKLEAEKNGLLRLIINDVRDTDAGKYTCKARNKHGEDNCSADLIYEEDKPKKVPKTDPSEKYKAGVPLPLPDRPYISRMCDTYLTLSWKPSIPAGPKYPITYQVEMLELPDGEWYVYRGGIRGCHCEILGLQPFHDYRFRIRAEDRYGVSEPSSYVQTYRSKLEPDAPRIHAYLPKGLDFRPEIPSYLPKDFDIEKPAHDGYAVPPQFLRQEDPCQYGIKNHNVNLFWFVYGYPKPTIKYYFNDEPIECGGRFAWSYTRNGQATLFINKMLERDVGVYEAVATNEYGCARQKVKVELVDFPKFIQRPDEVHIMARRSGRLEAKIVGVPLPEIRWFRDWQPLAETSRLKMIFYEPDTYVLLITDAMKKDEGLYSISARNIAGSISASAMVHIEENEDDYIFNSHHRTPYVRSRQKPLYTDIYDIGDELGRGTQGITYHAVERATGRNFAAKIMHGRYDLRPYMFNELDIMNSLNHRKLIRLHDAYDSSKSLILIEEIAAGGELVKDHLLRRDFYTERIVCKFIYQILQGLEHMHSRQIGHMGLNIRDLLIAHPGSDDLKICDFGLARRIEDNLMPLEFGQPEYVAPEVVNGEGVGLGQDMWSIGIITYILLSGHSPFLGANDRETLYNVKKGQWQFVGTIWNDISKEGRDFISKLLVYDAYHRMDVKTAMNHPWFHLMHRKSIDEIQISTDRLRNYWHGFRDWYSNASCRSYYRRRALATAFDHPSKMVYPPGMIFTPEGTPPRIEEQTRKPHKWEDYVKDDYETGSFKSESHYQYGPDTYLLQLRDTTFPTRLREYIKVAKGRSPSFNFSLNESNFDLSMPVIRERRRFTDIMDEEIDDERRDRISRYGTPDSGTTSVSRRIRNEVSVRSQSYQEAEAIIELRSDGHVPFFREKPQTVAITDGEPAEISCLAVGDPAPIVQWFKNDMVIQESKRIQFHSDSQGRSILKLSPAIEFDIGIYKAVARNKIGQTSSRARVVYAVIPDAPEAPEPVAVSDTEILLRWKQPRDDGNCPVICYCLQIKQLVDSEWRDIALNIDHEFYLVHGLQPKHNYVFRLAACNRIGWSERGTDTDPITTLEAGAPKIQVTRAMKHLQQITETGQPILPEETKPKVDYRFETEPIEWSTEPSYNERYSFISEISRGRFSVVVKGVEKQTDSVVVAKIFELTADSSSQIQKEFENLRTLRHERIAYLIAAYKPQGSPIAVLIQEKLQGADILTYLGSRHEYTEQTVATIITQTLDAVQYLHWRGYCHLDLQPDNIVMASVRSQQIKLVDFGSAQPVSKLGSHVNVPVNGNIEYIAPEVLSDEPAYPQTDIWSIGVLAYILLSGTSPFRGVDENETKANISFCRFRFENLYRDVTQEASRFFMFIFKRTPLKRPAVEECLEHRWLASTDFMIKKRERTIFLADRIKKFSEDYHSKKIAEAKKRESVTNSLLSGRSPQQLLRTNSIQEELLTTF</sequence>
<evidence type="ECO:0000256" key="3">
    <source>
        <dbReference type="ARBA" id="ARBA00004355"/>
    </source>
</evidence>
<feature type="domain" description="Ig-like" evidence="19">
    <location>
        <begin position="2541"/>
        <end position="2631"/>
    </location>
</feature>
<feature type="domain" description="Fibronectin type-III" evidence="20">
    <location>
        <begin position="4067"/>
        <end position="4161"/>
    </location>
</feature>
<name>A0A9J6C935_POLVA</name>
<feature type="compositionally biased region" description="Basic and acidic residues" evidence="15">
    <location>
        <begin position="928"/>
        <end position="941"/>
    </location>
</feature>
<evidence type="ECO:0000256" key="12">
    <source>
        <dbReference type="ARBA" id="ARBA00023179"/>
    </source>
</evidence>
<dbReference type="InterPro" id="IPR013783">
    <property type="entry name" value="Ig-like_fold"/>
</dbReference>
<protein>
    <recommendedName>
        <fullName evidence="23">Muscle M-line assembly protein unc-89-like protein</fullName>
    </recommendedName>
</protein>
<feature type="domain" description="Fibronectin type-III" evidence="20">
    <location>
        <begin position="3152"/>
        <end position="3248"/>
    </location>
</feature>
<evidence type="ECO:0000313" key="21">
    <source>
        <dbReference type="EMBL" id="KAG5678437.1"/>
    </source>
</evidence>
<dbReference type="SMART" id="SM00325">
    <property type="entry name" value="RhoGEF"/>
    <property type="match status" value="1"/>
</dbReference>
<feature type="region of interest" description="Disordered" evidence="15">
    <location>
        <begin position="32"/>
        <end position="85"/>
    </location>
</feature>
<feature type="domain" description="Ig-like" evidence="19">
    <location>
        <begin position="2436"/>
        <end position="2535"/>
    </location>
</feature>
<feature type="domain" description="Ig-like" evidence="19">
    <location>
        <begin position="2935"/>
        <end position="3025"/>
    </location>
</feature>
<dbReference type="FunFam" id="2.60.40.10:FF:000345">
    <property type="entry name" value="Muscle M-line assembly protein unc-89"/>
    <property type="match status" value="2"/>
</dbReference>
<feature type="region of interest" description="Disordered" evidence="15">
    <location>
        <begin position="840"/>
        <end position="984"/>
    </location>
</feature>
<feature type="region of interest" description="Disordered" evidence="15">
    <location>
        <begin position="534"/>
        <end position="558"/>
    </location>
</feature>
<feature type="domain" description="Ig-like" evidence="19">
    <location>
        <begin position="3383"/>
        <end position="3472"/>
    </location>
</feature>
<dbReference type="GO" id="GO:0045214">
    <property type="term" value="P:sarcomere organization"/>
    <property type="evidence" value="ECO:0007669"/>
    <property type="project" value="UniProtKB-ARBA"/>
</dbReference>
<dbReference type="SUPFAM" id="SSF56112">
    <property type="entry name" value="Protein kinase-like (PK-like)"/>
    <property type="match status" value="2"/>
</dbReference>
<dbReference type="InterPro" id="IPR001849">
    <property type="entry name" value="PH_domain"/>
</dbReference>
<dbReference type="Pfam" id="PF00041">
    <property type="entry name" value="fn3"/>
    <property type="match status" value="1"/>
</dbReference>
<keyword evidence="7" id="KW-0677">Repeat</keyword>
<evidence type="ECO:0000256" key="1">
    <source>
        <dbReference type="ARBA" id="ARBA00004123"/>
    </source>
</evidence>
<evidence type="ECO:0000259" key="18">
    <source>
        <dbReference type="PROSITE" id="PS50011"/>
    </source>
</evidence>
<feature type="domain" description="Protein kinase" evidence="18">
    <location>
        <begin position="4215"/>
        <end position="4471"/>
    </location>
</feature>
<dbReference type="InterPro" id="IPR003599">
    <property type="entry name" value="Ig_sub"/>
</dbReference>
<dbReference type="FunFam" id="2.60.40.10:FF:000873">
    <property type="entry name" value="Muscle M-line assembly protein unc-89"/>
    <property type="match status" value="1"/>
</dbReference>
<feature type="domain" description="DH" evidence="17">
    <location>
        <begin position="133"/>
        <end position="313"/>
    </location>
</feature>
<feature type="domain" description="Ig-like" evidence="19">
    <location>
        <begin position="2736"/>
        <end position="2827"/>
    </location>
</feature>
<evidence type="ECO:0000256" key="6">
    <source>
        <dbReference type="ARBA" id="ARBA00022490"/>
    </source>
</evidence>
<dbReference type="PROSITE" id="PS50835">
    <property type="entry name" value="IG_LIKE"/>
    <property type="match status" value="15"/>
</dbReference>
<dbReference type="PROSITE" id="PS50003">
    <property type="entry name" value="PH_DOMAIN"/>
    <property type="match status" value="1"/>
</dbReference>
<feature type="region of interest" description="Disordered" evidence="15">
    <location>
        <begin position="1124"/>
        <end position="1143"/>
    </location>
</feature>
<keyword evidence="22" id="KW-1185">Reference proteome</keyword>
<comment type="similarity">
    <text evidence="4">Belongs to the protein kinase superfamily. CAMK Ser/Thr protein kinase family.</text>
</comment>
<dbReference type="InterPro" id="IPR000219">
    <property type="entry name" value="DH_dom"/>
</dbReference>
<dbReference type="FunFam" id="2.60.40.10:FF:001381">
    <property type="entry name" value="Uncharacterized protein, isoform C"/>
    <property type="match status" value="1"/>
</dbReference>
<dbReference type="Pfam" id="PF00069">
    <property type="entry name" value="Pkinase"/>
    <property type="match status" value="2"/>
</dbReference>
<dbReference type="SMART" id="SM00409">
    <property type="entry name" value="IG"/>
    <property type="match status" value="20"/>
</dbReference>
<feature type="region of interest" description="Disordered" evidence="15">
    <location>
        <begin position="772"/>
        <end position="791"/>
    </location>
</feature>
<gene>
    <name evidence="21" type="ORF">PVAND_008111</name>
</gene>
<keyword evidence="13" id="KW-0539">Nucleus</keyword>
<dbReference type="InterPro" id="IPR036116">
    <property type="entry name" value="FN3_sf"/>
</dbReference>
<accession>A0A9J6C935</accession>
<keyword evidence="11" id="KW-1015">Disulfide bond</keyword>
<dbReference type="InterPro" id="IPR003961">
    <property type="entry name" value="FN3_dom"/>
</dbReference>
<keyword evidence="9" id="KW-0067">ATP-binding</keyword>
<evidence type="ECO:0000256" key="8">
    <source>
        <dbReference type="ARBA" id="ARBA00022741"/>
    </source>
</evidence>
<dbReference type="GO" id="GO:0031674">
    <property type="term" value="C:I band"/>
    <property type="evidence" value="ECO:0007669"/>
    <property type="project" value="UniProtKB-SubCell"/>
</dbReference>
<dbReference type="FunFam" id="2.60.40.10:FF:000796">
    <property type="entry name" value="Muscle M-line assembly protein unc-89"/>
    <property type="match status" value="1"/>
</dbReference>
<dbReference type="FunFam" id="1.10.510.10:FF:000681">
    <property type="entry name" value="Muscle M-line assembly protein unc-89-like Protein"/>
    <property type="match status" value="1"/>
</dbReference>
<keyword evidence="10" id="KW-0175">Coiled coil</keyword>
<feature type="compositionally biased region" description="Polar residues" evidence="15">
    <location>
        <begin position="1129"/>
        <end position="1141"/>
    </location>
</feature>
<dbReference type="EMBL" id="JADBJN010000002">
    <property type="protein sequence ID" value="KAG5678437.1"/>
    <property type="molecule type" value="Genomic_DNA"/>
</dbReference>
<evidence type="ECO:0000256" key="10">
    <source>
        <dbReference type="ARBA" id="ARBA00023054"/>
    </source>
</evidence>
<dbReference type="Gene3D" id="3.30.200.20">
    <property type="entry name" value="Phosphorylase Kinase, domain 1"/>
    <property type="match status" value="1"/>
</dbReference>
<feature type="domain" description="Ig-like" evidence="19">
    <location>
        <begin position="2351"/>
        <end position="2430"/>
    </location>
</feature>
<dbReference type="CDD" id="cd13325">
    <property type="entry name" value="PH_unc89"/>
    <property type="match status" value="1"/>
</dbReference>
<feature type="domain" description="Ig-like" evidence="19">
    <location>
        <begin position="1443"/>
        <end position="1535"/>
    </location>
</feature>
<evidence type="ECO:0000259" key="19">
    <source>
        <dbReference type="PROSITE" id="PS50835"/>
    </source>
</evidence>
<dbReference type="InterPro" id="IPR036179">
    <property type="entry name" value="Ig-like_dom_sf"/>
</dbReference>
<dbReference type="InterPro" id="IPR011993">
    <property type="entry name" value="PH-like_dom_sf"/>
</dbReference>
<dbReference type="SUPFAM" id="SSF49265">
    <property type="entry name" value="Fibronectin type III"/>
    <property type="match status" value="1"/>
</dbReference>
<dbReference type="InterPro" id="IPR003598">
    <property type="entry name" value="Ig_sub2"/>
</dbReference>
<feature type="domain" description="Ig-like" evidence="19">
    <location>
        <begin position="2636"/>
        <end position="2730"/>
    </location>
</feature>
<dbReference type="Gene3D" id="1.20.900.10">
    <property type="entry name" value="Dbl homology (DH) domain"/>
    <property type="match status" value="1"/>
</dbReference>
<evidence type="ECO:0000313" key="22">
    <source>
        <dbReference type="Proteomes" id="UP001107558"/>
    </source>
</evidence>
<feature type="domain" description="Ig-like" evidence="19">
    <location>
        <begin position="1632"/>
        <end position="1722"/>
    </location>
</feature>
<feature type="compositionally biased region" description="Basic residues" evidence="15">
    <location>
        <begin position="61"/>
        <end position="83"/>
    </location>
</feature>
<dbReference type="GO" id="GO:0004672">
    <property type="term" value="F:protein kinase activity"/>
    <property type="evidence" value="ECO:0007669"/>
    <property type="project" value="InterPro"/>
</dbReference>
<dbReference type="InterPro" id="IPR055251">
    <property type="entry name" value="SOS1_NGEF_PH"/>
</dbReference>